<keyword evidence="5" id="KW-1185">Reference proteome</keyword>
<dbReference type="GeneID" id="105046156"/>
<dbReference type="InParanoid" id="A0A6I9RAB8"/>
<dbReference type="FunCoup" id="A0A6I9RAB8">
    <property type="interactions" value="138"/>
</dbReference>
<dbReference type="KEGG" id="egu:105046156"/>
<evidence type="ECO:0000256" key="1">
    <source>
        <dbReference type="ARBA" id="ARBA00010746"/>
    </source>
</evidence>
<dbReference type="Pfam" id="PF03018">
    <property type="entry name" value="Dirigent"/>
    <property type="match status" value="1"/>
</dbReference>
<comment type="subcellular location">
    <subcellularLocation>
        <location evidence="4">Secreted</location>
        <location evidence="4">Extracellular space</location>
        <location evidence="4">Apoplast</location>
    </subcellularLocation>
</comment>
<name>A0A6I9RAB8_ELAGV</name>
<evidence type="ECO:0000313" key="6">
    <source>
        <dbReference type="RefSeq" id="XP_010922981.2"/>
    </source>
</evidence>
<comment type="subunit">
    <text evidence="2 4">Homodimer.</text>
</comment>
<dbReference type="RefSeq" id="XP_010922981.2">
    <property type="nucleotide sequence ID" value="XM_010924679.2"/>
</dbReference>
<dbReference type="GO" id="GO:0009699">
    <property type="term" value="P:phenylpropanoid biosynthetic process"/>
    <property type="evidence" value="ECO:0007669"/>
    <property type="project" value="UniProtKB-ARBA"/>
</dbReference>
<comment type="similarity">
    <text evidence="1 4">Belongs to the plant dirigent protein family.</text>
</comment>
<dbReference type="PANTHER" id="PTHR46215">
    <property type="entry name" value="DIRIGENT PROTEIN 24-RELATED"/>
    <property type="match status" value="1"/>
</dbReference>
<keyword evidence="4" id="KW-0052">Apoplast</keyword>
<dbReference type="GO" id="GO:0048046">
    <property type="term" value="C:apoplast"/>
    <property type="evidence" value="ECO:0007669"/>
    <property type="project" value="UniProtKB-SubCell"/>
</dbReference>
<evidence type="ECO:0000256" key="2">
    <source>
        <dbReference type="ARBA" id="ARBA00011738"/>
    </source>
</evidence>
<dbReference type="Gene3D" id="2.40.480.10">
    <property type="entry name" value="Allene oxide cyclase-like"/>
    <property type="match status" value="1"/>
</dbReference>
<evidence type="ECO:0000256" key="4">
    <source>
        <dbReference type="RuleBase" id="RU363099"/>
    </source>
</evidence>
<keyword evidence="3 4" id="KW-0964">Secreted</keyword>
<dbReference type="Proteomes" id="UP000504607">
    <property type="component" value="Chromosome 5"/>
</dbReference>
<organism evidence="5 6">
    <name type="scientific">Elaeis guineensis var. tenera</name>
    <name type="common">Oil palm</name>
    <dbReference type="NCBI Taxonomy" id="51953"/>
    <lineage>
        <taxon>Eukaryota</taxon>
        <taxon>Viridiplantae</taxon>
        <taxon>Streptophyta</taxon>
        <taxon>Embryophyta</taxon>
        <taxon>Tracheophyta</taxon>
        <taxon>Spermatophyta</taxon>
        <taxon>Magnoliopsida</taxon>
        <taxon>Liliopsida</taxon>
        <taxon>Arecaceae</taxon>
        <taxon>Arecoideae</taxon>
        <taxon>Cocoseae</taxon>
        <taxon>Elaeidinae</taxon>
        <taxon>Elaeis</taxon>
    </lineage>
</organism>
<gene>
    <name evidence="6" type="primary">LOC105046156</name>
</gene>
<sequence length="231" mass="24574">MKSITVAPTTIHNMEMFIYWQMPGLAWLLFTIFLTVSPSTSTRILNHQPPPPHGGGDGAITFFMNDVLGSRHQSSWPSTGAGAPLPIAKPIGGRPRTHPTAVFTGHTGLPNKSWSPFLTCLESGTVTMIDEKLRGSVALGPQTAGKVQGMYVTSSGDNSSHMVAMKATFEGGRSDDSLRFFGVHHLGLSESHIAVVGGTGRYHGANGFAAVKTTGGRENANRVLSVTVYLK</sequence>
<accession>A0A6I9RAB8</accession>
<dbReference type="PANTHER" id="PTHR46215:SF17">
    <property type="entry name" value="DIRIGENT PROTEIN"/>
    <property type="match status" value="1"/>
</dbReference>
<evidence type="ECO:0000256" key="3">
    <source>
        <dbReference type="ARBA" id="ARBA00022525"/>
    </source>
</evidence>
<proteinExistence type="inferred from homology"/>
<protein>
    <recommendedName>
        <fullName evidence="4">Dirigent protein</fullName>
    </recommendedName>
</protein>
<dbReference type="InterPro" id="IPR004265">
    <property type="entry name" value="Dirigent"/>
</dbReference>
<dbReference type="OrthoDB" id="1685727at2759"/>
<evidence type="ECO:0000313" key="5">
    <source>
        <dbReference type="Proteomes" id="UP000504607"/>
    </source>
</evidence>
<dbReference type="AlphaFoldDB" id="A0A6I9RAB8"/>
<dbReference type="InterPro" id="IPR044859">
    <property type="entry name" value="Allene_oxi_cyc_Dirigent"/>
</dbReference>
<reference evidence="6" key="1">
    <citation type="submission" date="2025-08" db="UniProtKB">
        <authorList>
            <consortium name="RefSeq"/>
        </authorList>
    </citation>
    <scope>IDENTIFICATION</scope>
</reference>
<comment type="function">
    <text evidence="4">Dirigent proteins impart stereoselectivity on the phenoxy radical-coupling reaction, yielding optically active lignans from two molecules of coniferyl alcohol in the biosynthesis of lignans, flavonolignans, and alkaloids and thus plays a central role in plant secondary metabolism.</text>
</comment>